<keyword evidence="3" id="KW-1185">Reference proteome</keyword>
<dbReference type="Proteomes" id="UP001320148">
    <property type="component" value="Chromosome"/>
</dbReference>
<dbReference type="NCBIfam" id="TIGR03032">
    <property type="entry name" value="TIGR03032 family protein"/>
    <property type="match status" value="1"/>
</dbReference>
<gene>
    <name evidence="2" type="ORF">DSLASN_13220</name>
</gene>
<name>A0ABM7PDH4_9BACT</name>
<protein>
    <submittedName>
        <fullName evidence="2">TIGR03032 family protein</fullName>
    </submittedName>
</protein>
<evidence type="ECO:0000313" key="2">
    <source>
        <dbReference type="EMBL" id="BCS95690.1"/>
    </source>
</evidence>
<dbReference type="SUPFAM" id="SSF63829">
    <property type="entry name" value="Calcium-dependent phosphotriesterase"/>
    <property type="match status" value="1"/>
</dbReference>
<dbReference type="Pfam" id="PF16261">
    <property type="entry name" value="DUF4915"/>
    <property type="match status" value="1"/>
</dbReference>
<evidence type="ECO:0000259" key="1">
    <source>
        <dbReference type="Pfam" id="PF16261"/>
    </source>
</evidence>
<evidence type="ECO:0000313" key="3">
    <source>
        <dbReference type="Proteomes" id="UP001320148"/>
    </source>
</evidence>
<reference evidence="2 3" key="1">
    <citation type="submission" date="2021-02" db="EMBL/GenBank/DDBJ databases">
        <title>Complete genome of Desulfoluna sp. strain ASN36.</title>
        <authorList>
            <person name="Takahashi A."/>
            <person name="Kojima H."/>
            <person name="Fukui M."/>
        </authorList>
    </citation>
    <scope>NUCLEOTIDE SEQUENCE [LARGE SCALE GENOMIC DNA]</scope>
    <source>
        <strain evidence="2 3">ASN36</strain>
    </source>
</reference>
<organism evidence="2 3">
    <name type="scientific">Desulfoluna limicola</name>
    <dbReference type="NCBI Taxonomy" id="2810562"/>
    <lineage>
        <taxon>Bacteria</taxon>
        <taxon>Pseudomonadati</taxon>
        <taxon>Thermodesulfobacteriota</taxon>
        <taxon>Desulfobacteria</taxon>
        <taxon>Desulfobacterales</taxon>
        <taxon>Desulfolunaceae</taxon>
        <taxon>Desulfoluna</taxon>
    </lineage>
</organism>
<dbReference type="RefSeq" id="WP_236891975.1">
    <property type="nucleotide sequence ID" value="NZ_AP024488.1"/>
</dbReference>
<feature type="domain" description="Conserved hypothetical protein CHP03032" evidence="1">
    <location>
        <begin position="29"/>
        <end position="344"/>
    </location>
</feature>
<dbReference type="InterPro" id="IPR017481">
    <property type="entry name" value="CHP03032"/>
</dbReference>
<sequence length="370" mass="41016">MNDLTEDNTIPRQNKDSARTGLSFSWSDGFPEWFRSQAFSLAFTACRTNRLFLLGSKPNGRLSLFDRRFERPLGLHVDGEGRLFMATRDQIWRLDNILGPGPGDCDRLYVPRRCWTTGHLNTHDLALDANGQLLFVNTLFSCLSGLSHTHSFQPVWKPPFISALLPEDRCHLNGMAMDCGIPRYVTLRNQSDAPHGWREDQAKGGCLMDVRTGKPILTDLCVPHSPRIHGNQLWLLNSGTGELGVVDIRRQRFIPVCSFPGYLRGLAFFNHIAVVGVSKARDGCDFDGLPLGASLNAHAGEAICALCFVDITSGRIQHSLRFHGAVSELYDVQVLPGVSCPMALGFQSDEIQTRVTIDPVGARLARKECA</sequence>
<dbReference type="EMBL" id="AP024488">
    <property type="protein sequence ID" value="BCS95690.1"/>
    <property type="molecule type" value="Genomic_DNA"/>
</dbReference>
<proteinExistence type="predicted"/>
<accession>A0ABM7PDH4</accession>